<dbReference type="EMBL" id="JYDP01000029">
    <property type="protein sequence ID" value="KRZ13811.1"/>
    <property type="molecule type" value="Genomic_DNA"/>
</dbReference>
<reference evidence="1 2" key="1">
    <citation type="submission" date="2015-01" db="EMBL/GenBank/DDBJ databases">
        <title>Evolution of Trichinella species and genotypes.</title>
        <authorList>
            <person name="Korhonen P.K."/>
            <person name="Edoardo P."/>
            <person name="Giuseppe L.R."/>
            <person name="Gasser R.B."/>
        </authorList>
    </citation>
    <scope>NUCLEOTIDE SEQUENCE [LARGE SCALE GENOMIC DNA]</scope>
    <source>
        <strain evidence="1">ISS1029</strain>
    </source>
</reference>
<evidence type="ECO:0000313" key="1">
    <source>
        <dbReference type="EMBL" id="KRZ13811.1"/>
    </source>
</evidence>
<dbReference type="Proteomes" id="UP000055024">
    <property type="component" value="Unassembled WGS sequence"/>
</dbReference>
<dbReference type="AlphaFoldDB" id="A0A0V1HSV8"/>
<protein>
    <submittedName>
        <fullName evidence="1">Uncharacterized protein</fullName>
    </submittedName>
</protein>
<sequence length="83" mass="9129">MSVIFIKYHLKDNAIVNIVKHDDLSDDADKSFECDHAAIQLVNGNCICVLIYFVVGMFEKAAFTTPTAAAAATLHFLLHACQD</sequence>
<proteinExistence type="predicted"/>
<accession>A0A0V1HSV8</accession>
<keyword evidence="2" id="KW-1185">Reference proteome</keyword>
<evidence type="ECO:0000313" key="2">
    <source>
        <dbReference type="Proteomes" id="UP000055024"/>
    </source>
</evidence>
<organism evidence="1 2">
    <name type="scientific">Trichinella zimbabwensis</name>
    <dbReference type="NCBI Taxonomy" id="268475"/>
    <lineage>
        <taxon>Eukaryota</taxon>
        <taxon>Metazoa</taxon>
        <taxon>Ecdysozoa</taxon>
        <taxon>Nematoda</taxon>
        <taxon>Enoplea</taxon>
        <taxon>Dorylaimia</taxon>
        <taxon>Trichinellida</taxon>
        <taxon>Trichinellidae</taxon>
        <taxon>Trichinella</taxon>
    </lineage>
</organism>
<name>A0A0V1HSV8_9BILA</name>
<gene>
    <name evidence="1" type="ORF">T11_3508</name>
</gene>
<comment type="caution">
    <text evidence="1">The sequence shown here is derived from an EMBL/GenBank/DDBJ whole genome shotgun (WGS) entry which is preliminary data.</text>
</comment>